<evidence type="ECO:0000313" key="4">
    <source>
        <dbReference type="Proteomes" id="UP000199497"/>
    </source>
</evidence>
<protein>
    <submittedName>
        <fullName evidence="3">Uncharacterized protein</fullName>
    </submittedName>
</protein>
<dbReference type="RefSeq" id="WP_092601947.1">
    <property type="nucleotide sequence ID" value="NZ_FNJR01000007.1"/>
</dbReference>
<feature type="transmembrane region" description="Helical" evidence="2">
    <location>
        <begin position="49"/>
        <end position="66"/>
    </location>
</feature>
<dbReference type="Proteomes" id="UP000199497">
    <property type="component" value="Unassembled WGS sequence"/>
</dbReference>
<feature type="transmembrane region" description="Helical" evidence="2">
    <location>
        <begin position="6"/>
        <end position="28"/>
    </location>
</feature>
<name>A0A1H0UY41_9ACTN</name>
<evidence type="ECO:0000256" key="1">
    <source>
        <dbReference type="SAM" id="MobiDB-lite"/>
    </source>
</evidence>
<feature type="transmembrane region" description="Helical" evidence="2">
    <location>
        <begin position="72"/>
        <end position="94"/>
    </location>
</feature>
<keyword evidence="2" id="KW-1133">Transmembrane helix</keyword>
<organism evidence="3 4">
    <name type="scientific">Actinopolyspora xinjiangensis</name>
    <dbReference type="NCBI Taxonomy" id="405564"/>
    <lineage>
        <taxon>Bacteria</taxon>
        <taxon>Bacillati</taxon>
        <taxon>Actinomycetota</taxon>
        <taxon>Actinomycetes</taxon>
        <taxon>Actinopolysporales</taxon>
        <taxon>Actinopolysporaceae</taxon>
        <taxon>Actinopolyspora</taxon>
    </lineage>
</organism>
<proteinExistence type="predicted"/>
<accession>A0A1H0UY41</accession>
<sequence>MDPLEIVALVLLLPGSVLVVVAGLLGWAEWTAVGSWERGTSANRDSGRNLVLLGTMLGAGGSASVLSVSGSVLSGIVSLLLSAVALVAALGCLVRGLRDRGRYGPPPRPGERYSSKRVVE</sequence>
<keyword evidence="2" id="KW-0472">Membrane</keyword>
<dbReference type="AlphaFoldDB" id="A0A1H0UY41"/>
<dbReference type="STRING" id="405564.SAMN04487905_107224"/>
<evidence type="ECO:0000256" key="2">
    <source>
        <dbReference type="SAM" id="Phobius"/>
    </source>
</evidence>
<dbReference type="EMBL" id="FNJR01000007">
    <property type="protein sequence ID" value="SDP71087.1"/>
    <property type="molecule type" value="Genomic_DNA"/>
</dbReference>
<feature type="compositionally biased region" description="Basic and acidic residues" evidence="1">
    <location>
        <begin position="109"/>
        <end position="120"/>
    </location>
</feature>
<reference evidence="4" key="1">
    <citation type="submission" date="2016-10" db="EMBL/GenBank/DDBJ databases">
        <authorList>
            <person name="Varghese N."/>
            <person name="Submissions S."/>
        </authorList>
    </citation>
    <scope>NUCLEOTIDE SEQUENCE [LARGE SCALE GENOMIC DNA]</scope>
    <source>
        <strain evidence="4">DSM 46732</strain>
    </source>
</reference>
<evidence type="ECO:0000313" key="3">
    <source>
        <dbReference type="EMBL" id="SDP71087.1"/>
    </source>
</evidence>
<feature type="region of interest" description="Disordered" evidence="1">
    <location>
        <begin position="97"/>
        <end position="120"/>
    </location>
</feature>
<keyword evidence="2" id="KW-0812">Transmembrane</keyword>
<gene>
    <name evidence="3" type="ORF">SAMN04487905_107224</name>
</gene>
<keyword evidence="4" id="KW-1185">Reference proteome</keyword>